<dbReference type="EMBL" id="JAKEVY010000005">
    <property type="protein sequence ID" value="MCF1716688.1"/>
    <property type="molecule type" value="Genomic_DNA"/>
</dbReference>
<evidence type="ECO:0000256" key="1">
    <source>
        <dbReference type="SAM" id="SignalP"/>
    </source>
</evidence>
<evidence type="ECO:0000313" key="3">
    <source>
        <dbReference type="EMBL" id="MCF1716688.1"/>
    </source>
</evidence>
<keyword evidence="4" id="KW-1185">Reference proteome</keyword>
<feature type="domain" description="Outer membrane protein beta-barrel" evidence="2">
    <location>
        <begin position="23"/>
        <end position="169"/>
    </location>
</feature>
<dbReference type="Proteomes" id="UP001200145">
    <property type="component" value="Unassembled WGS sequence"/>
</dbReference>
<comment type="caution">
    <text evidence="3">The sequence shown here is derived from an EMBL/GenBank/DDBJ whole genome shotgun (WGS) entry which is preliminary data.</text>
</comment>
<feature type="chain" id="PRO_5045129951" evidence="1">
    <location>
        <begin position="22"/>
        <end position="197"/>
    </location>
</feature>
<gene>
    <name evidence="3" type="ORF">L0U88_18750</name>
</gene>
<accession>A0ABS9BNK6</accession>
<feature type="signal peptide" evidence="1">
    <location>
        <begin position="1"/>
        <end position="21"/>
    </location>
</feature>
<dbReference type="Pfam" id="PF13568">
    <property type="entry name" value="OMP_b-brl_2"/>
    <property type="match status" value="1"/>
</dbReference>
<keyword evidence="1" id="KW-0732">Signal</keyword>
<protein>
    <submittedName>
        <fullName evidence="3">PorT family protein</fullName>
    </submittedName>
</protein>
<evidence type="ECO:0000313" key="4">
    <source>
        <dbReference type="Proteomes" id="UP001200145"/>
    </source>
</evidence>
<sequence>MRKKIVLAVISSLFMGLYSQAQVVIKPAIGINATDFSKDPGTGEFKGRVGYQIGGSVAIGKKVYFEPGIFYVKKTTEFVDENTSGLEDQDFNISGIRVPLTVGFNLLGNAGSPVSLRGFGGVSAFFLADIKDLDKDDFNTASWGTYLGLGVDFSILFVEASYEWSLTNVQKNIETIDIGKSRSLFAHAGVRIPIGTK</sequence>
<proteinExistence type="predicted"/>
<dbReference type="RefSeq" id="WP_234868057.1">
    <property type="nucleotide sequence ID" value="NZ_JAKEVY010000005.1"/>
</dbReference>
<reference evidence="3 4" key="1">
    <citation type="submission" date="2022-01" db="EMBL/GenBank/DDBJ databases">
        <title>Flavihumibacter sp. nov., isolated from sediment of a river.</title>
        <authorList>
            <person name="Liu H."/>
        </authorList>
    </citation>
    <scope>NUCLEOTIDE SEQUENCE [LARGE SCALE GENOMIC DNA]</scope>
    <source>
        <strain evidence="3 4">RY-1</strain>
    </source>
</reference>
<evidence type="ECO:0000259" key="2">
    <source>
        <dbReference type="Pfam" id="PF13568"/>
    </source>
</evidence>
<name>A0ABS9BNK6_9BACT</name>
<dbReference type="InterPro" id="IPR025665">
    <property type="entry name" value="Beta-barrel_OMP_2"/>
</dbReference>
<organism evidence="3 4">
    <name type="scientific">Flavihumibacter fluminis</name>
    <dbReference type="NCBI Taxonomy" id="2909236"/>
    <lineage>
        <taxon>Bacteria</taxon>
        <taxon>Pseudomonadati</taxon>
        <taxon>Bacteroidota</taxon>
        <taxon>Chitinophagia</taxon>
        <taxon>Chitinophagales</taxon>
        <taxon>Chitinophagaceae</taxon>
        <taxon>Flavihumibacter</taxon>
    </lineage>
</organism>